<keyword evidence="3 7" id="KW-0479">Metal-binding</keyword>
<dbReference type="OMA" id="CAYSAII"/>
<dbReference type="SUPFAM" id="SSF50129">
    <property type="entry name" value="GroES-like"/>
    <property type="match status" value="1"/>
</dbReference>
<dbReference type="InterPro" id="IPR036291">
    <property type="entry name" value="NAD(P)-bd_dom_sf"/>
</dbReference>
<dbReference type="InterPro" id="IPR011032">
    <property type="entry name" value="GroES-like_sf"/>
</dbReference>
<proteinExistence type="inferred from homology"/>
<dbReference type="PANTHER" id="PTHR42813:SF3">
    <property type="entry name" value="GLUTATHIONE-INDEPENDENT FORMALDEHYDE DEHYDROGENASE"/>
    <property type="match status" value="1"/>
</dbReference>
<feature type="domain" description="Enoyl reductase (ER)" evidence="8">
    <location>
        <begin position="25"/>
        <end position="382"/>
    </location>
</feature>
<evidence type="ECO:0000256" key="6">
    <source>
        <dbReference type="ARBA" id="ARBA00023027"/>
    </source>
</evidence>
<keyword evidence="5" id="KW-0560">Oxidoreductase</keyword>
<dbReference type="Pfam" id="PF08240">
    <property type="entry name" value="ADH_N"/>
    <property type="match status" value="1"/>
</dbReference>
<dbReference type="InterPro" id="IPR002328">
    <property type="entry name" value="ADH_Zn_CS"/>
</dbReference>
<dbReference type="STRING" id="105696.A0A1Y2LU73"/>
<dbReference type="InterPro" id="IPR013154">
    <property type="entry name" value="ADH-like_N"/>
</dbReference>
<reference evidence="9 10" key="1">
    <citation type="journal article" date="2017" name="Genome Announc.">
        <title>Genome sequence of the saprophytic ascomycete Epicoccum nigrum ICMP 19927 strain isolated from New Zealand.</title>
        <authorList>
            <person name="Fokin M."/>
            <person name="Fleetwood D."/>
            <person name="Weir B.S."/>
            <person name="Villas-Boas S.G."/>
        </authorList>
    </citation>
    <scope>NUCLEOTIDE SEQUENCE [LARGE SCALE GENOMIC DNA]</scope>
    <source>
        <strain evidence="9 10">ICMP 19927</strain>
    </source>
</reference>
<dbReference type="GO" id="GO:0016491">
    <property type="term" value="F:oxidoreductase activity"/>
    <property type="evidence" value="ECO:0007669"/>
    <property type="project" value="UniProtKB-KW"/>
</dbReference>
<dbReference type="PANTHER" id="PTHR42813">
    <property type="entry name" value="ZINC-TYPE ALCOHOL DEHYDROGENASE-LIKE"/>
    <property type="match status" value="1"/>
</dbReference>
<dbReference type="Pfam" id="PF00107">
    <property type="entry name" value="ADH_zinc_N"/>
    <property type="match status" value="1"/>
</dbReference>
<evidence type="ECO:0000256" key="3">
    <source>
        <dbReference type="ARBA" id="ARBA00022723"/>
    </source>
</evidence>
<evidence type="ECO:0000256" key="7">
    <source>
        <dbReference type="RuleBase" id="RU361277"/>
    </source>
</evidence>
<keyword evidence="6" id="KW-0520">NAD</keyword>
<keyword evidence="10" id="KW-1185">Reference proteome</keyword>
<dbReference type="GO" id="GO:0008270">
    <property type="term" value="F:zinc ion binding"/>
    <property type="evidence" value="ECO:0007669"/>
    <property type="project" value="InterPro"/>
</dbReference>
<dbReference type="Gene3D" id="3.40.50.720">
    <property type="entry name" value="NAD(P)-binding Rossmann-like Domain"/>
    <property type="match status" value="1"/>
</dbReference>
<dbReference type="Proteomes" id="UP000193240">
    <property type="component" value="Unassembled WGS sequence"/>
</dbReference>
<evidence type="ECO:0000256" key="4">
    <source>
        <dbReference type="ARBA" id="ARBA00022833"/>
    </source>
</evidence>
<dbReference type="PROSITE" id="PS00059">
    <property type="entry name" value="ADH_ZINC"/>
    <property type="match status" value="1"/>
</dbReference>
<dbReference type="EMBL" id="KZ107848">
    <property type="protein sequence ID" value="OSS47391.1"/>
    <property type="molecule type" value="Genomic_DNA"/>
</dbReference>
<keyword evidence="4 7" id="KW-0862">Zinc</keyword>
<dbReference type="CDD" id="cd08282">
    <property type="entry name" value="PFDH_like"/>
    <property type="match status" value="1"/>
</dbReference>
<dbReference type="InterPro" id="IPR020843">
    <property type="entry name" value="ER"/>
</dbReference>
<gene>
    <name evidence="9" type="ORF">B5807_07443</name>
</gene>
<evidence type="ECO:0000313" key="9">
    <source>
        <dbReference type="EMBL" id="OSS47391.1"/>
    </source>
</evidence>
<evidence type="ECO:0000256" key="2">
    <source>
        <dbReference type="ARBA" id="ARBA00008072"/>
    </source>
</evidence>
<name>A0A1Y2LU73_EPING</name>
<evidence type="ECO:0000256" key="5">
    <source>
        <dbReference type="ARBA" id="ARBA00023002"/>
    </source>
</evidence>
<evidence type="ECO:0000256" key="1">
    <source>
        <dbReference type="ARBA" id="ARBA00001947"/>
    </source>
</evidence>
<dbReference type="Gene3D" id="3.90.180.10">
    <property type="entry name" value="Medium-chain alcohol dehydrogenases, catalytic domain"/>
    <property type="match status" value="1"/>
</dbReference>
<evidence type="ECO:0000313" key="10">
    <source>
        <dbReference type="Proteomes" id="UP000193240"/>
    </source>
</evidence>
<dbReference type="SUPFAM" id="SSF51735">
    <property type="entry name" value="NAD(P)-binding Rossmann-fold domains"/>
    <property type="match status" value="1"/>
</dbReference>
<dbReference type="SMART" id="SM00829">
    <property type="entry name" value="PKS_ER"/>
    <property type="match status" value="1"/>
</dbReference>
<dbReference type="AlphaFoldDB" id="A0A1Y2LU73"/>
<dbReference type="InterPro" id="IPR013149">
    <property type="entry name" value="ADH-like_C"/>
</dbReference>
<protein>
    <recommendedName>
        <fullName evidence="8">Enoyl reductase (ER) domain-containing protein</fullName>
    </recommendedName>
</protein>
<evidence type="ECO:0000259" key="8">
    <source>
        <dbReference type="SMART" id="SM00829"/>
    </source>
</evidence>
<comment type="similarity">
    <text evidence="2 7">Belongs to the zinc-containing alcohol dehydrogenase family.</text>
</comment>
<organism evidence="9 10">
    <name type="scientific">Epicoccum nigrum</name>
    <name type="common">Soil fungus</name>
    <name type="synonym">Epicoccum purpurascens</name>
    <dbReference type="NCBI Taxonomy" id="105696"/>
    <lineage>
        <taxon>Eukaryota</taxon>
        <taxon>Fungi</taxon>
        <taxon>Dikarya</taxon>
        <taxon>Ascomycota</taxon>
        <taxon>Pezizomycotina</taxon>
        <taxon>Dothideomycetes</taxon>
        <taxon>Pleosporomycetidae</taxon>
        <taxon>Pleosporales</taxon>
        <taxon>Pleosporineae</taxon>
        <taxon>Didymellaceae</taxon>
        <taxon>Epicoccum</taxon>
    </lineage>
</organism>
<accession>A0A1Y2LU73</accession>
<sequence>MSSLTNGHSDHEPSSGTMRAAIWKGKPFHVSIDTVPRPQLLSSEDAIIRLTSSAICGSDLHTYRGILGSTNPPWTLGHEAVGIVESVGEAVQNVKPGDRVIVPCTPDHGVLDIDALIAPLEVYGSGIEFGSNDGMQAEYFRAMQADATLIKIPTYPSRELDYLMIGDIWSTAWTCLDLSGFRAGETVAVFGAGPVGLLCAYTALFRGAARVYVVDHVPARLNKAKDLGAIPINFTKGNAAQQILKLEPNGVDRSCDCCGYECVNEKLEPQQNAIITNAVAATARGGGIGIIGVYVAQDKAPGRPEAGKIPPTLDFPMTEFFSKGLTMKTGIVNPMALAPQLVELVKSGRARPGSIVSSIIGMEEVPEGYRRFNKQLETKVVIRFPWEEDEWRVDGAKTVLGSRRVGQNDEDEE</sequence>
<comment type="cofactor">
    <cofactor evidence="1 7">
        <name>Zn(2+)</name>
        <dbReference type="ChEBI" id="CHEBI:29105"/>
    </cofactor>
</comment>
<dbReference type="InParanoid" id="A0A1Y2LU73"/>